<reference evidence="1 2" key="1">
    <citation type="journal article" date="2021" name="Cell Host Microbe">
        <title>in vivo commensal control of Clostridioides difficile virulence.</title>
        <authorList>
            <person name="Girinathan B.P."/>
            <person name="Dibenedetto N."/>
            <person name="Worley J.N."/>
            <person name="Peltier J."/>
            <person name="Arrieta-Ortiz M.L."/>
            <person name="Rupa Christinal Immanuel S."/>
            <person name="Lavin R."/>
            <person name="Delaney M.L."/>
            <person name="Cummins C."/>
            <person name="Hoffmann M."/>
            <person name="Luo Y."/>
            <person name="Gonzalez-Escalona N."/>
            <person name="Allard M."/>
            <person name="Onderdonk A.B."/>
            <person name="Gerber G.K."/>
            <person name="Sonenshein A.L."/>
            <person name="Baliga N."/>
            <person name="Dupuy B."/>
            <person name="Bry L."/>
        </authorList>
    </citation>
    <scope>NUCLEOTIDE SEQUENCE [LARGE SCALE GENOMIC DNA]</scope>
    <source>
        <strain evidence="1 2">DSM 599</strain>
    </source>
</reference>
<evidence type="ECO:0008006" key="3">
    <source>
        <dbReference type="Google" id="ProtNLM"/>
    </source>
</evidence>
<keyword evidence="2" id="KW-1185">Reference proteome</keyword>
<dbReference type="RefSeq" id="WP_221862302.1">
    <property type="nucleotide sequence ID" value="NZ_JAIKTU010000018.1"/>
</dbReference>
<evidence type="ECO:0000313" key="2">
    <source>
        <dbReference type="Proteomes" id="UP001299068"/>
    </source>
</evidence>
<dbReference type="Proteomes" id="UP001299068">
    <property type="component" value="Unassembled WGS sequence"/>
</dbReference>
<organism evidence="1 2">
    <name type="scientific">Clostridium sardiniense</name>
    <name type="common">Clostridium absonum</name>
    <dbReference type="NCBI Taxonomy" id="29369"/>
    <lineage>
        <taxon>Bacteria</taxon>
        <taxon>Bacillati</taxon>
        <taxon>Bacillota</taxon>
        <taxon>Clostridia</taxon>
        <taxon>Eubacteriales</taxon>
        <taxon>Clostridiaceae</taxon>
        <taxon>Clostridium</taxon>
    </lineage>
</organism>
<dbReference type="EMBL" id="JAIKTU010000018">
    <property type="protein sequence ID" value="MBY0757164.1"/>
    <property type="molecule type" value="Genomic_DNA"/>
</dbReference>
<accession>A0ABS7L266</accession>
<name>A0ABS7L266_CLOSR</name>
<proteinExistence type="predicted"/>
<protein>
    <recommendedName>
        <fullName evidence="3">Ribbon-helix-helix protein CopG domain-containing protein</fullName>
    </recommendedName>
</protein>
<gene>
    <name evidence="1" type="ORF">K5V21_17170</name>
</gene>
<sequence length="213" mass="25868">MKNKEIKIKGVEDDILERIDLLYKDKGYRSRNEFLLYKINQIALQEEEERLVDKELRRREAILTLVDSNTKILAEFLKVNGLCVDDLYKNPNLKEDDYKYDFLEDIEDFKDDTKEIVGKEEIKIRNVRSVVLKRIDYLCEKSRFKNRNEFLLNLLEGFVIRNEIRDIKMDEEYKTYKFEKLLDLNIETIRIFMENCLVDVSEFYESMEECYYE</sequence>
<comment type="caution">
    <text evidence="1">The sequence shown here is derived from an EMBL/GenBank/DDBJ whole genome shotgun (WGS) entry which is preliminary data.</text>
</comment>
<evidence type="ECO:0000313" key="1">
    <source>
        <dbReference type="EMBL" id="MBY0757164.1"/>
    </source>
</evidence>